<evidence type="ECO:0000313" key="4">
    <source>
        <dbReference type="Proteomes" id="UP000002297"/>
    </source>
</evidence>
<name>A3U810_CROAH</name>
<dbReference type="STRING" id="216432.CA2559_06440"/>
<dbReference type="Gene3D" id="3.40.250.10">
    <property type="entry name" value="Rhodanese-like domain"/>
    <property type="match status" value="1"/>
</dbReference>
<keyword evidence="3" id="KW-0449">Lipoprotein</keyword>
<dbReference type="PANTHER" id="PTHR43031">
    <property type="entry name" value="FAD-DEPENDENT OXIDOREDUCTASE"/>
    <property type="match status" value="1"/>
</dbReference>
<dbReference type="GeneID" id="89453069"/>
<dbReference type="PANTHER" id="PTHR43031:SF1">
    <property type="entry name" value="PYRIDINE NUCLEOTIDE-DISULPHIDE OXIDOREDUCTASE"/>
    <property type="match status" value="1"/>
</dbReference>
<dbReference type="SMART" id="SM00450">
    <property type="entry name" value="RHOD"/>
    <property type="match status" value="1"/>
</dbReference>
<dbReference type="HOGENOM" id="CLU_089574_1_4_10"/>
<proteinExistence type="predicted"/>
<reference evidence="3 4" key="1">
    <citation type="journal article" date="2010" name="J. Bacteriol.">
        <title>The complete genome sequence of Croceibacter atlanticus HTCC2559T.</title>
        <authorList>
            <person name="Oh H.M."/>
            <person name="Kang I."/>
            <person name="Ferriera S."/>
            <person name="Giovannoni S.J."/>
            <person name="Cho J.C."/>
        </authorList>
    </citation>
    <scope>NUCLEOTIDE SEQUENCE [LARGE SCALE GENOMIC DNA]</scope>
    <source>
        <strain evidence="4">ATCC BAA-628 / HTCC2559 / KCTC 12090</strain>
    </source>
</reference>
<keyword evidence="1" id="KW-0732">Signal</keyword>
<dbReference type="eggNOG" id="COG0607">
    <property type="taxonomic scope" value="Bacteria"/>
</dbReference>
<dbReference type="RefSeq" id="WP_013187048.1">
    <property type="nucleotide sequence ID" value="NC_014230.1"/>
</dbReference>
<accession>A3U810</accession>
<keyword evidence="4" id="KW-1185">Reference proteome</keyword>
<sequence>MLRTYIKTILIVLGFGLSSCNSQTTEVITVVNEEEFNTLLANNSNAQLIDVRTVNEFNNGFINNAENIVYDINFKNKLEALDKTKPVMVYCKSGGRSAKASKILEAEGFKIVYDLDGGYDNYRKKAQ</sequence>
<dbReference type="PROSITE" id="PS51257">
    <property type="entry name" value="PROKAR_LIPOPROTEIN"/>
    <property type="match status" value="1"/>
</dbReference>
<dbReference type="EMBL" id="CP002046">
    <property type="protein sequence ID" value="EAP88377.1"/>
    <property type="molecule type" value="Genomic_DNA"/>
</dbReference>
<dbReference type="AlphaFoldDB" id="A3U810"/>
<dbReference type="PROSITE" id="PS50206">
    <property type="entry name" value="RHODANESE_3"/>
    <property type="match status" value="1"/>
</dbReference>
<evidence type="ECO:0000256" key="1">
    <source>
        <dbReference type="SAM" id="SignalP"/>
    </source>
</evidence>
<dbReference type="CDD" id="cd00158">
    <property type="entry name" value="RHOD"/>
    <property type="match status" value="1"/>
</dbReference>
<dbReference type="KEGG" id="cat:CA2559_06440"/>
<organism evidence="3 4">
    <name type="scientific">Croceibacter atlanticus (strain ATCC BAA-628 / JCM 21780 / CIP 108009 / IAM 15332 / KCTC 12090 / HTCC2559)</name>
    <dbReference type="NCBI Taxonomy" id="216432"/>
    <lineage>
        <taxon>Bacteria</taxon>
        <taxon>Pseudomonadati</taxon>
        <taxon>Bacteroidota</taxon>
        <taxon>Flavobacteriia</taxon>
        <taxon>Flavobacteriales</taxon>
        <taxon>Flavobacteriaceae</taxon>
        <taxon>Croceibacter</taxon>
    </lineage>
</organism>
<evidence type="ECO:0000313" key="3">
    <source>
        <dbReference type="EMBL" id="EAP88377.1"/>
    </source>
</evidence>
<dbReference type="InterPro" id="IPR036873">
    <property type="entry name" value="Rhodanese-like_dom_sf"/>
</dbReference>
<protein>
    <submittedName>
        <fullName evidence="3">Lipoprotein, putative</fullName>
    </submittedName>
</protein>
<feature type="signal peptide" evidence="1">
    <location>
        <begin position="1"/>
        <end position="24"/>
    </location>
</feature>
<dbReference type="InterPro" id="IPR001763">
    <property type="entry name" value="Rhodanese-like_dom"/>
</dbReference>
<gene>
    <name evidence="3" type="ordered locus">CA2559_06440</name>
</gene>
<feature type="domain" description="Rhodanese" evidence="2">
    <location>
        <begin position="42"/>
        <end position="127"/>
    </location>
</feature>
<evidence type="ECO:0000259" key="2">
    <source>
        <dbReference type="PROSITE" id="PS50206"/>
    </source>
</evidence>
<dbReference type="Proteomes" id="UP000002297">
    <property type="component" value="Chromosome"/>
</dbReference>
<dbReference type="OrthoDB" id="9808735at2"/>
<feature type="chain" id="PRO_5002660315" evidence="1">
    <location>
        <begin position="25"/>
        <end position="127"/>
    </location>
</feature>
<dbReference type="InterPro" id="IPR050229">
    <property type="entry name" value="GlpE_sulfurtransferase"/>
</dbReference>
<dbReference type="Pfam" id="PF00581">
    <property type="entry name" value="Rhodanese"/>
    <property type="match status" value="1"/>
</dbReference>
<dbReference type="SUPFAM" id="SSF52821">
    <property type="entry name" value="Rhodanese/Cell cycle control phosphatase"/>
    <property type="match status" value="1"/>
</dbReference>